<comment type="caution">
    <text evidence="15">The sequence shown here is derived from an EMBL/GenBank/DDBJ whole genome shotgun (WGS) entry which is preliminary data.</text>
</comment>
<gene>
    <name evidence="15" type="primary">GLI4</name>
    <name evidence="15" type="ORF">EVAR_52671_1</name>
</gene>
<dbReference type="Pfam" id="PF07776">
    <property type="entry name" value="zf-AD"/>
    <property type="match status" value="1"/>
</dbReference>
<comment type="subcellular location">
    <subcellularLocation>
        <location evidence="1">Nucleus</location>
    </subcellularLocation>
</comment>
<evidence type="ECO:0000256" key="4">
    <source>
        <dbReference type="ARBA" id="ARBA00022737"/>
    </source>
</evidence>
<feature type="domain" description="C2H2-type" evidence="13">
    <location>
        <begin position="592"/>
        <end position="619"/>
    </location>
</feature>
<dbReference type="OrthoDB" id="6354171at2759"/>
<sequence length="736" mass="84530">MSSQIKKIKSLLVCRGCLIQAGEMKNMYDWKLNDIFYKITDVEVKRSEGLSEFICGTCESILKDCLKFRLQCQHSDILLRDTAMASNQKLNSEKPKQKMKSETSSVLVEVDEKKLVYSFVPCDVDAKQEIPCPYQCKDTYIKKSALFLHLRKVHEISENYETFICSFCEAAYKTEDRLSVHILRKHPSVYEQYKIEKKRKRSMDNSRSLKKTKTATQDQCCNTNENLYTEYICDSPKRSFATQTLNAQDTSNCVKNDISLAWQEKKPNKNISTSETQTVFEDTLSLKSGNSEEDIFFENGSLSDIQTQTWPIEFGLSRPCKVKNNSHTQTRADSPDLNIKETQTCYCLMDSPKSVFNFSKYFDSVSSSPSMNFTSTETQTAEFSRYNLKSDVLLSFSSAQTQTTEDVNDDELVDRQESAQRTKLYRSELAVNDLLLRYYAILRHCDAFVTSFKATDVGESEVVVKLECEISPEYFGEQRSESGDEFDKSSIKSCSQVIAARRIGKEQRCRPERDDVDERVTIDIGYVTLENGKKAFACNVCNLKMQYRSQLRRHMRSHTGERPYGCEHCDAKFRDCNGLNMHMRVHTGEKPYSCAMCDLSFTTSGNMKRHVRMHTGEKPYKCDSCGVLFAQLSSLITHRRLHTGEKPFGCDVCNTTFTSSSNLKVHMRIHTGEKPYSCPVCDSRFSTSSYLKKHSLVHTRQKSFKCDVCFAKFTSSTYLNRHYTNRHRLSDAVEKV</sequence>
<evidence type="ECO:0000256" key="9">
    <source>
        <dbReference type="ARBA" id="ARBA00023163"/>
    </source>
</evidence>
<organism evidence="15 16">
    <name type="scientific">Eumeta variegata</name>
    <name type="common">Bagworm moth</name>
    <name type="synonym">Eumeta japonica</name>
    <dbReference type="NCBI Taxonomy" id="151549"/>
    <lineage>
        <taxon>Eukaryota</taxon>
        <taxon>Metazoa</taxon>
        <taxon>Ecdysozoa</taxon>
        <taxon>Arthropoda</taxon>
        <taxon>Hexapoda</taxon>
        <taxon>Insecta</taxon>
        <taxon>Pterygota</taxon>
        <taxon>Neoptera</taxon>
        <taxon>Endopterygota</taxon>
        <taxon>Lepidoptera</taxon>
        <taxon>Glossata</taxon>
        <taxon>Ditrysia</taxon>
        <taxon>Tineoidea</taxon>
        <taxon>Psychidae</taxon>
        <taxon>Oiketicinae</taxon>
        <taxon>Eumeta</taxon>
    </lineage>
</organism>
<comment type="similarity">
    <text evidence="2">Belongs to the krueppel C2H2-type zinc-finger protein family.</text>
</comment>
<evidence type="ECO:0000259" key="14">
    <source>
        <dbReference type="PROSITE" id="PS51915"/>
    </source>
</evidence>
<dbReference type="FunFam" id="3.30.160.60:FF:002343">
    <property type="entry name" value="Zinc finger protein 33A"/>
    <property type="match status" value="2"/>
</dbReference>
<evidence type="ECO:0000256" key="12">
    <source>
        <dbReference type="PROSITE-ProRule" id="PRU01263"/>
    </source>
</evidence>
<dbReference type="PROSITE" id="PS00028">
    <property type="entry name" value="ZINC_FINGER_C2H2_1"/>
    <property type="match status" value="9"/>
</dbReference>
<dbReference type="SUPFAM" id="SSF57716">
    <property type="entry name" value="Glucocorticoid receptor-like (DNA-binding domain)"/>
    <property type="match status" value="1"/>
</dbReference>
<evidence type="ECO:0000256" key="6">
    <source>
        <dbReference type="ARBA" id="ARBA00022833"/>
    </source>
</evidence>
<dbReference type="InterPro" id="IPR013087">
    <property type="entry name" value="Znf_C2H2_type"/>
</dbReference>
<dbReference type="STRING" id="151549.A0A4C1ZIQ1"/>
<feature type="domain" description="C2H2-type" evidence="13">
    <location>
        <begin position="648"/>
        <end position="675"/>
    </location>
</feature>
<feature type="domain" description="C2H2-type" evidence="13">
    <location>
        <begin position="676"/>
        <end position="703"/>
    </location>
</feature>
<dbReference type="FunFam" id="3.30.160.60:FF:001480">
    <property type="entry name" value="Si:cabz01071911.3"/>
    <property type="match status" value="1"/>
</dbReference>
<keyword evidence="10" id="KW-0539">Nucleus</keyword>
<dbReference type="InterPro" id="IPR012934">
    <property type="entry name" value="Znf_AD"/>
</dbReference>
<accession>A0A4C1ZIQ1</accession>
<dbReference type="InterPro" id="IPR050688">
    <property type="entry name" value="Zinc_finger/UBP_domain"/>
</dbReference>
<dbReference type="SMART" id="SM00355">
    <property type="entry name" value="ZnF_C2H2"/>
    <property type="match status" value="9"/>
</dbReference>
<evidence type="ECO:0000256" key="2">
    <source>
        <dbReference type="ARBA" id="ARBA00006991"/>
    </source>
</evidence>
<dbReference type="Pfam" id="PF13465">
    <property type="entry name" value="zf-H2C2_2"/>
    <property type="match status" value="1"/>
</dbReference>
<evidence type="ECO:0000313" key="15">
    <source>
        <dbReference type="EMBL" id="GBP88366.1"/>
    </source>
</evidence>
<dbReference type="EMBL" id="BGZK01001926">
    <property type="protein sequence ID" value="GBP88366.1"/>
    <property type="molecule type" value="Genomic_DNA"/>
</dbReference>
<dbReference type="Pfam" id="PF00096">
    <property type="entry name" value="zf-C2H2"/>
    <property type="match status" value="1"/>
</dbReference>
<keyword evidence="4" id="KW-0677">Repeat</keyword>
<feature type="domain" description="C2H2-type" evidence="13">
    <location>
        <begin position="564"/>
        <end position="591"/>
    </location>
</feature>
<feature type="binding site" evidence="12">
    <location>
        <position position="17"/>
    </location>
    <ligand>
        <name>Zn(2+)</name>
        <dbReference type="ChEBI" id="CHEBI:29105"/>
    </ligand>
</feature>
<feature type="binding site" evidence="12">
    <location>
        <position position="55"/>
    </location>
    <ligand>
        <name>Zn(2+)</name>
        <dbReference type="ChEBI" id="CHEBI:29105"/>
    </ligand>
</feature>
<evidence type="ECO:0000256" key="5">
    <source>
        <dbReference type="ARBA" id="ARBA00022771"/>
    </source>
</evidence>
<evidence type="ECO:0000256" key="8">
    <source>
        <dbReference type="ARBA" id="ARBA00023125"/>
    </source>
</evidence>
<dbReference type="GO" id="GO:0003690">
    <property type="term" value="F:double-stranded DNA binding"/>
    <property type="evidence" value="ECO:0007669"/>
    <property type="project" value="UniProtKB-ARBA"/>
</dbReference>
<evidence type="ECO:0000256" key="3">
    <source>
        <dbReference type="ARBA" id="ARBA00022723"/>
    </source>
</evidence>
<dbReference type="PANTHER" id="PTHR24403">
    <property type="entry name" value="ZINC FINGER PROTEIN"/>
    <property type="match status" value="1"/>
</dbReference>
<dbReference type="GO" id="GO:0005634">
    <property type="term" value="C:nucleus"/>
    <property type="evidence" value="ECO:0007669"/>
    <property type="project" value="UniProtKB-SubCell"/>
</dbReference>
<evidence type="ECO:0000256" key="11">
    <source>
        <dbReference type="PROSITE-ProRule" id="PRU00042"/>
    </source>
</evidence>
<dbReference type="AlphaFoldDB" id="A0A4C1ZIQ1"/>
<evidence type="ECO:0000313" key="16">
    <source>
        <dbReference type="Proteomes" id="UP000299102"/>
    </source>
</evidence>
<reference evidence="15 16" key="1">
    <citation type="journal article" date="2019" name="Commun. Biol.">
        <title>The bagworm genome reveals a unique fibroin gene that provides high tensile strength.</title>
        <authorList>
            <person name="Kono N."/>
            <person name="Nakamura H."/>
            <person name="Ohtoshi R."/>
            <person name="Tomita M."/>
            <person name="Numata K."/>
            <person name="Arakawa K."/>
        </authorList>
    </citation>
    <scope>NUCLEOTIDE SEQUENCE [LARGE SCALE GENOMIC DNA]</scope>
</reference>
<evidence type="ECO:0000256" key="10">
    <source>
        <dbReference type="ARBA" id="ARBA00023242"/>
    </source>
</evidence>
<name>A0A4C1ZIQ1_EUMVA</name>
<dbReference type="PANTHER" id="PTHR24403:SF107">
    <property type="entry name" value="ZINC FINGER PROTEIN 521"/>
    <property type="match status" value="1"/>
</dbReference>
<keyword evidence="7" id="KW-0805">Transcription regulation</keyword>
<feature type="binding site" evidence="12">
    <location>
        <position position="58"/>
    </location>
    <ligand>
        <name>Zn(2+)</name>
        <dbReference type="ChEBI" id="CHEBI:29105"/>
    </ligand>
</feature>
<proteinExistence type="inferred from homology"/>
<keyword evidence="8" id="KW-0238">DNA-binding</keyword>
<feature type="domain" description="C2H2-type" evidence="13">
    <location>
        <begin position="130"/>
        <end position="159"/>
    </location>
</feature>
<feature type="binding site" evidence="12">
    <location>
        <position position="14"/>
    </location>
    <ligand>
        <name>Zn(2+)</name>
        <dbReference type="ChEBI" id="CHEBI:29105"/>
    </ligand>
</feature>
<dbReference type="SMART" id="SM00868">
    <property type="entry name" value="zf-AD"/>
    <property type="match status" value="1"/>
</dbReference>
<feature type="domain" description="C2H2-type" evidence="13">
    <location>
        <begin position="620"/>
        <end position="647"/>
    </location>
</feature>
<keyword evidence="16" id="KW-1185">Reference proteome</keyword>
<feature type="domain" description="C2H2-type" evidence="13">
    <location>
        <begin position="704"/>
        <end position="732"/>
    </location>
</feature>
<dbReference type="FunFam" id="3.30.160.60:FF:000624">
    <property type="entry name" value="zinc finger protein 697"/>
    <property type="match status" value="1"/>
</dbReference>
<dbReference type="PROSITE" id="PS51915">
    <property type="entry name" value="ZAD"/>
    <property type="match status" value="1"/>
</dbReference>
<evidence type="ECO:0000256" key="1">
    <source>
        <dbReference type="ARBA" id="ARBA00004123"/>
    </source>
</evidence>
<dbReference type="FunFam" id="3.30.160.60:FF:000557">
    <property type="entry name" value="zinc finger and SCAN domain-containing protein 29"/>
    <property type="match status" value="1"/>
</dbReference>
<evidence type="ECO:0000259" key="13">
    <source>
        <dbReference type="PROSITE" id="PS50157"/>
    </source>
</evidence>
<dbReference type="GO" id="GO:0045944">
    <property type="term" value="P:positive regulation of transcription by RNA polymerase II"/>
    <property type="evidence" value="ECO:0007669"/>
    <property type="project" value="TreeGrafter"/>
</dbReference>
<protein>
    <submittedName>
        <fullName evidence="15">Zinc finger protein GLI4</fullName>
    </submittedName>
</protein>
<feature type="domain" description="ZAD" evidence="14">
    <location>
        <begin position="12"/>
        <end position="82"/>
    </location>
</feature>
<dbReference type="SUPFAM" id="SSF57667">
    <property type="entry name" value="beta-beta-alpha zinc fingers"/>
    <property type="match status" value="4"/>
</dbReference>
<dbReference type="Pfam" id="PF12874">
    <property type="entry name" value="zf-met"/>
    <property type="match status" value="1"/>
</dbReference>
<dbReference type="FunFam" id="3.30.160.60:FF:001370">
    <property type="entry name" value="Zinc finger protein"/>
    <property type="match status" value="1"/>
</dbReference>
<dbReference type="GO" id="GO:0008270">
    <property type="term" value="F:zinc ion binding"/>
    <property type="evidence" value="ECO:0007669"/>
    <property type="project" value="UniProtKB-UniRule"/>
</dbReference>
<keyword evidence="6 12" id="KW-0862">Zinc</keyword>
<keyword evidence="9" id="KW-0804">Transcription</keyword>
<evidence type="ECO:0000256" key="7">
    <source>
        <dbReference type="ARBA" id="ARBA00023015"/>
    </source>
</evidence>
<dbReference type="Pfam" id="PF13912">
    <property type="entry name" value="zf-C2H2_6"/>
    <property type="match status" value="1"/>
</dbReference>
<keyword evidence="5 11" id="KW-0863">Zinc-finger</keyword>
<keyword evidence="3 12" id="KW-0479">Metal-binding</keyword>
<dbReference type="InterPro" id="IPR036236">
    <property type="entry name" value="Znf_C2H2_sf"/>
</dbReference>
<dbReference type="Proteomes" id="UP000299102">
    <property type="component" value="Unassembled WGS sequence"/>
</dbReference>
<dbReference type="Gene3D" id="3.30.160.60">
    <property type="entry name" value="Classic Zinc Finger"/>
    <property type="match status" value="8"/>
</dbReference>
<feature type="domain" description="C2H2-type" evidence="13">
    <location>
        <begin position="536"/>
        <end position="563"/>
    </location>
</feature>
<dbReference type="PROSITE" id="PS50157">
    <property type="entry name" value="ZINC_FINGER_C2H2_2"/>
    <property type="match status" value="8"/>
</dbReference>